<dbReference type="PANTHER" id="PTHR43877">
    <property type="entry name" value="AMINOALKYLPHOSPHONATE N-ACETYLTRANSFERASE-RELATED-RELATED"/>
    <property type="match status" value="1"/>
</dbReference>
<dbReference type="InterPro" id="IPR000182">
    <property type="entry name" value="GNAT_dom"/>
</dbReference>
<keyword evidence="5" id="KW-1185">Reference proteome</keyword>
<comment type="caution">
    <text evidence="4">The sequence shown here is derived from an EMBL/GenBank/DDBJ whole genome shotgun (WGS) entry which is preliminary data.</text>
</comment>
<keyword evidence="2" id="KW-0012">Acyltransferase</keyword>
<sequence length="167" mass="19250">MFPTPAHPADATALCDLREACARWQQQHGIDQWSPGELTRDTFAAQIDRRQWWVLRTAETVDAAVRLLEQDPHIWPEEPTGGALYVHGLMVERTRVGRGTGSRLLTWAEEQARARGLHAVRLDCVAHNHALRRYYEHRGYLRRGTHDFGPGSALHPVMRYEKPLYHR</sequence>
<dbReference type="RefSeq" id="WP_193122175.1">
    <property type="nucleotide sequence ID" value="NZ_JADBGI010000009.1"/>
</dbReference>
<keyword evidence="1" id="KW-0808">Transferase</keyword>
<accession>A0ABR9P6U7</accession>
<dbReference type="InterPro" id="IPR016181">
    <property type="entry name" value="Acyl_CoA_acyltransferase"/>
</dbReference>
<dbReference type="PANTHER" id="PTHR43877:SF2">
    <property type="entry name" value="AMINOALKYLPHOSPHONATE N-ACETYLTRANSFERASE-RELATED"/>
    <property type="match status" value="1"/>
</dbReference>
<feature type="domain" description="N-acetyltransferase" evidence="3">
    <location>
        <begin position="1"/>
        <end position="163"/>
    </location>
</feature>
<dbReference type="PROSITE" id="PS51186">
    <property type="entry name" value="GNAT"/>
    <property type="match status" value="1"/>
</dbReference>
<evidence type="ECO:0000256" key="1">
    <source>
        <dbReference type="ARBA" id="ARBA00022679"/>
    </source>
</evidence>
<evidence type="ECO:0000259" key="3">
    <source>
        <dbReference type="PROSITE" id="PS51186"/>
    </source>
</evidence>
<proteinExistence type="predicted"/>
<organism evidence="4 5">
    <name type="scientific">Nocardiopsis coralli</name>
    <dbReference type="NCBI Taxonomy" id="2772213"/>
    <lineage>
        <taxon>Bacteria</taxon>
        <taxon>Bacillati</taxon>
        <taxon>Actinomycetota</taxon>
        <taxon>Actinomycetes</taxon>
        <taxon>Streptosporangiales</taxon>
        <taxon>Nocardiopsidaceae</taxon>
        <taxon>Nocardiopsis</taxon>
    </lineage>
</organism>
<name>A0ABR9P6U7_9ACTN</name>
<dbReference type="Gene3D" id="3.40.630.30">
    <property type="match status" value="1"/>
</dbReference>
<evidence type="ECO:0000313" key="4">
    <source>
        <dbReference type="EMBL" id="MBE2999559.1"/>
    </source>
</evidence>
<protein>
    <submittedName>
        <fullName evidence="4">GNAT family N-acetyltransferase</fullName>
    </submittedName>
</protein>
<dbReference type="InterPro" id="IPR050832">
    <property type="entry name" value="Bact_Acetyltransf"/>
</dbReference>
<dbReference type="EMBL" id="JADBGI010000009">
    <property type="protein sequence ID" value="MBE2999559.1"/>
    <property type="molecule type" value="Genomic_DNA"/>
</dbReference>
<gene>
    <name evidence="4" type="ORF">IDM40_12700</name>
</gene>
<dbReference type="CDD" id="cd04301">
    <property type="entry name" value="NAT_SF"/>
    <property type="match status" value="1"/>
</dbReference>
<dbReference type="SUPFAM" id="SSF55729">
    <property type="entry name" value="Acyl-CoA N-acyltransferases (Nat)"/>
    <property type="match status" value="1"/>
</dbReference>
<reference evidence="4 5" key="1">
    <citation type="submission" date="2020-09" db="EMBL/GenBank/DDBJ databases">
        <title>Diversity and distribution of actinomycetes associated with coral in the coast of Hainan.</title>
        <authorList>
            <person name="Li F."/>
        </authorList>
    </citation>
    <scope>NUCLEOTIDE SEQUENCE [LARGE SCALE GENOMIC DNA]</scope>
    <source>
        <strain evidence="4 5">HNM0947</strain>
    </source>
</reference>
<evidence type="ECO:0000313" key="5">
    <source>
        <dbReference type="Proteomes" id="UP000806528"/>
    </source>
</evidence>
<dbReference type="Pfam" id="PF00583">
    <property type="entry name" value="Acetyltransf_1"/>
    <property type="match status" value="1"/>
</dbReference>
<evidence type="ECO:0000256" key="2">
    <source>
        <dbReference type="ARBA" id="ARBA00023315"/>
    </source>
</evidence>
<dbReference type="Proteomes" id="UP000806528">
    <property type="component" value="Unassembled WGS sequence"/>
</dbReference>